<feature type="transmembrane region" description="Helical" evidence="9">
    <location>
        <begin position="411"/>
        <end position="432"/>
    </location>
</feature>
<dbReference type="Pfam" id="PF22599">
    <property type="entry name" value="SecDF_P1_head"/>
    <property type="match status" value="1"/>
</dbReference>
<organism evidence="13 14">
    <name type="scientific">Sulfidibacter corallicola</name>
    <dbReference type="NCBI Taxonomy" id="2818388"/>
    <lineage>
        <taxon>Bacteria</taxon>
        <taxon>Pseudomonadati</taxon>
        <taxon>Acidobacteriota</taxon>
        <taxon>Holophagae</taxon>
        <taxon>Acanthopleuribacterales</taxon>
        <taxon>Acanthopleuribacteraceae</taxon>
        <taxon>Sulfidibacter</taxon>
    </lineage>
</organism>
<dbReference type="GO" id="GO:0015450">
    <property type="term" value="F:protein-transporting ATPase activity"/>
    <property type="evidence" value="ECO:0007669"/>
    <property type="project" value="InterPro"/>
</dbReference>
<dbReference type="PANTHER" id="PTHR30081:SF1">
    <property type="entry name" value="PROTEIN TRANSLOCASE SUBUNIT SECD"/>
    <property type="match status" value="1"/>
</dbReference>
<evidence type="ECO:0000313" key="14">
    <source>
        <dbReference type="Proteomes" id="UP000663929"/>
    </source>
</evidence>
<keyword evidence="3 9" id="KW-1003">Cell membrane</keyword>
<keyword evidence="8 9" id="KW-0472">Membrane</keyword>
<feature type="transmembrane region" description="Helical" evidence="9">
    <location>
        <begin position="385"/>
        <end position="405"/>
    </location>
</feature>
<dbReference type="SUPFAM" id="SSF82866">
    <property type="entry name" value="Multidrug efflux transporter AcrB transmembrane domain"/>
    <property type="match status" value="1"/>
</dbReference>
<evidence type="ECO:0000256" key="5">
    <source>
        <dbReference type="ARBA" id="ARBA00022927"/>
    </source>
</evidence>
<evidence type="ECO:0000256" key="6">
    <source>
        <dbReference type="ARBA" id="ARBA00022989"/>
    </source>
</evidence>
<keyword evidence="5 9" id="KW-0653">Protein transport</keyword>
<dbReference type="InterPro" id="IPR054384">
    <property type="entry name" value="SecDF_P1_head"/>
</dbReference>
<evidence type="ECO:0000256" key="8">
    <source>
        <dbReference type="ARBA" id="ARBA00023136"/>
    </source>
</evidence>
<keyword evidence="4 9" id="KW-0812">Transmembrane</keyword>
<dbReference type="Pfam" id="PF21760">
    <property type="entry name" value="SecD_1st"/>
    <property type="match status" value="1"/>
</dbReference>
<dbReference type="Gene3D" id="3.30.70.3220">
    <property type="match status" value="1"/>
</dbReference>
<dbReference type="InterPro" id="IPR022813">
    <property type="entry name" value="SecD/SecF_arch_bac"/>
</dbReference>
<dbReference type="KEGG" id="scor:J3U87_12945"/>
<feature type="transmembrane region" description="Helical" evidence="9">
    <location>
        <begin position="361"/>
        <end position="380"/>
    </location>
</feature>
<dbReference type="Proteomes" id="UP000663929">
    <property type="component" value="Chromosome"/>
</dbReference>
<dbReference type="RefSeq" id="WP_237383457.1">
    <property type="nucleotide sequence ID" value="NZ_CP071793.1"/>
</dbReference>
<dbReference type="NCBIfam" id="TIGR00916">
    <property type="entry name" value="2A0604s01"/>
    <property type="match status" value="1"/>
</dbReference>
<protein>
    <recommendedName>
        <fullName evidence="9">Protein translocase subunit SecD</fullName>
    </recommendedName>
</protein>
<evidence type="ECO:0000256" key="1">
    <source>
        <dbReference type="ARBA" id="ARBA00004651"/>
    </source>
</evidence>
<keyword evidence="7 9" id="KW-0811">Translocation</keyword>
<evidence type="ECO:0000259" key="10">
    <source>
        <dbReference type="Pfam" id="PF02355"/>
    </source>
</evidence>
<dbReference type="EMBL" id="CP071793">
    <property type="protein sequence ID" value="QTD53355.1"/>
    <property type="molecule type" value="Genomic_DNA"/>
</dbReference>
<evidence type="ECO:0000256" key="2">
    <source>
        <dbReference type="ARBA" id="ARBA00022448"/>
    </source>
</evidence>
<name>A0A8A4U3N3_SULCO</name>
<dbReference type="Gene3D" id="1.20.1640.10">
    <property type="entry name" value="Multidrug efflux transporter AcrB transmembrane domain"/>
    <property type="match status" value="1"/>
</dbReference>
<dbReference type="PANTHER" id="PTHR30081">
    <property type="entry name" value="PROTEIN-EXPORT MEMBRANE PROTEIN SEC"/>
    <property type="match status" value="1"/>
</dbReference>
<evidence type="ECO:0000256" key="9">
    <source>
        <dbReference type="HAMAP-Rule" id="MF_01463"/>
    </source>
</evidence>
<dbReference type="InterPro" id="IPR048634">
    <property type="entry name" value="SecD_SecF_C"/>
</dbReference>
<evidence type="ECO:0000256" key="3">
    <source>
        <dbReference type="ARBA" id="ARBA00022475"/>
    </source>
</evidence>
<dbReference type="Gene3D" id="3.30.1360.200">
    <property type="match status" value="1"/>
</dbReference>
<dbReference type="GO" id="GO:0065002">
    <property type="term" value="P:intracellular protein transmembrane transport"/>
    <property type="evidence" value="ECO:0007669"/>
    <property type="project" value="UniProtKB-UniRule"/>
</dbReference>
<gene>
    <name evidence="9 13" type="primary">secD</name>
    <name evidence="13" type="ORF">J3U87_12945</name>
</gene>
<dbReference type="AlphaFoldDB" id="A0A8A4U3N3"/>
<feature type="transmembrane region" description="Helical" evidence="9">
    <location>
        <begin position="484"/>
        <end position="510"/>
    </location>
</feature>
<dbReference type="HAMAP" id="MF_01463_B">
    <property type="entry name" value="SecD_B"/>
    <property type="match status" value="1"/>
</dbReference>
<dbReference type="InterPro" id="IPR055344">
    <property type="entry name" value="SecD_SecF_C_bact"/>
</dbReference>
<comment type="similarity">
    <text evidence="9">Belongs to the SecD/SecF family. SecD subfamily.</text>
</comment>
<comment type="subunit">
    <text evidence="9">Forms a complex with SecF. Part of the essential Sec protein translocation apparatus which comprises SecA, SecYEG and auxiliary proteins SecDF. Other proteins may also be involved.</text>
</comment>
<dbReference type="Pfam" id="PF02355">
    <property type="entry name" value="SecD_SecF_C"/>
    <property type="match status" value="1"/>
</dbReference>
<dbReference type="GO" id="GO:0006605">
    <property type="term" value="P:protein targeting"/>
    <property type="evidence" value="ECO:0007669"/>
    <property type="project" value="UniProtKB-UniRule"/>
</dbReference>
<dbReference type="InterPro" id="IPR048631">
    <property type="entry name" value="SecD_1st"/>
</dbReference>
<accession>A0A8A4U3N3</accession>
<evidence type="ECO:0000259" key="11">
    <source>
        <dbReference type="Pfam" id="PF21760"/>
    </source>
</evidence>
<keyword evidence="6 9" id="KW-1133">Transmembrane helix</keyword>
<feature type="domain" description="Protein export membrane protein SecD/SecF C-terminal" evidence="10">
    <location>
        <begin position="340"/>
        <end position="509"/>
    </location>
</feature>
<dbReference type="FunFam" id="1.20.1640.10:FF:000004">
    <property type="entry name" value="Protein translocase subunit SecD"/>
    <property type="match status" value="1"/>
</dbReference>
<dbReference type="NCBIfam" id="TIGR01129">
    <property type="entry name" value="secD"/>
    <property type="match status" value="1"/>
</dbReference>
<evidence type="ECO:0000256" key="4">
    <source>
        <dbReference type="ARBA" id="ARBA00022692"/>
    </source>
</evidence>
<keyword evidence="2 9" id="KW-0813">Transport</keyword>
<comment type="function">
    <text evidence="9">Part of the Sec protein translocase complex. Interacts with the SecYEG preprotein conducting channel. SecDF uses the proton motive force (PMF) to complete protein translocation after the ATP-dependent function of SecA.</text>
</comment>
<dbReference type="GO" id="GO:0005886">
    <property type="term" value="C:plasma membrane"/>
    <property type="evidence" value="ECO:0007669"/>
    <property type="project" value="UniProtKB-SubCell"/>
</dbReference>
<feature type="domain" description="SecDF P1 head subdomain" evidence="12">
    <location>
        <begin position="239"/>
        <end position="339"/>
    </location>
</feature>
<reference evidence="13" key="1">
    <citation type="submission" date="2021-03" db="EMBL/GenBank/DDBJ databases">
        <title>Acanthopleuribacteraceae sp. M133.</title>
        <authorList>
            <person name="Wang G."/>
        </authorList>
    </citation>
    <scope>NUCLEOTIDE SEQUENCE</scope>
    <source>
        <strain evidence="13">M133</strain>
    </source>
</reference>
<evidence type="ECO:0000259" key="12">
    <source>
        <dbReference type="Pfam" id="PF22599"/>
    </source>
</evidence>
<evidence type="ECO:0000313" key="13">
    <source>
        <dbReference type="EMBL" id="QTD53355.1"/>
    </source>
</evidence>
<dbReference type="InterPro" id="IPR005791">
    <property type="entry name" value="SecD"/>
</dbReference>
<comment type="subcellular location">
    <subcellularLocation>
        <location evidence="1 9">Cell membrane</location>
        <topology evidence="1 9">Multi-pass membrane protein</topology>
    </subcellularLocation>
</comment>
<keyword evidence="14" id="KW-1185">Reference proteome</keyword>
<comment type="caution">
    <text evidence="9">Lacks conserved residue(s) required for the propagation of feature annotation.</text>
</comment>
<proteinExistence type="inferred from homology"/>
<dbReference type="GO" id="GO:0043952">
    <property type="term" value="P:protein transport by the Sec complex"/>
    <property type="evidence" value="ECO:0007669"/>
    <property type="project" value="UniProtKB-UniRule"/>
</dbReference>
<sequence length="536" mass="58679">MKFRWIIMGLSILLSVFLLIRPPSEDGNISFENVKENIHLGLDLQGGIFMQLEVDVEDAVDQYMEEQAGTIKAGLEAEGLTVESSVANVKDRSIAMTGVVMTDGDAKGKIKDYYGEIWKISGNDGRFTLRLKDQEMSRVKDEAVKQTVYKIQNRVDQLGVTEPNINRVVGTNRIVLELAGADDVSRVHNIVKEPGQLEWRLVVPNVPKQGAASEAELSPFLKPGFKVFPMADAPVEAPSYLMLDSVILTAHNIARVFPTRDRNGLPAVGINLDRAGGQTFGTITERNINNRLAIVLDDKILSAPTIQDKLQDQFVISGSFTPQQVEDMVVKIKSGSLPAEVRILEERVIGPTLGRDAIRQGTTAAGIGFAMVMIFILFYYRRAGFFALIALIMNLIIILGMLAFLEAVLTLPGIAGFILTIGMAVDANVLVFEKIREELRLGSSVKNAVDIGYKTAFVTILDANITTFIAAFCLLLLGEGPIKGFAIMLMIGIVSSIFTAVFCSRTFFLAHLHANAGMRQLSIWPLGKQSPAAEIH</sequence>
<evidence type="ECO:0000256" key="7">
    <source>
        <dbReference type="ARBA" id="ARBA00023010"/>
    </source>
</evidence>
<feature type="transmembrane region" description="Helical" evidence="9">
    <location>
        <begin position="453"/>
        <end position="478"/>
    </location>
</feature>
<feature type="domain" description="Protein translocase subunit SecDF P1" evidence="11">
    <location>
        <begin position="144"/>
        <end position="202"/>
    </location>
</feature>